<dbReference type="InterPro" id="IPR009100">
    <property type="entry name" value="AcylCoA_DH/oxidase_NM_dom_sf"/>
</dbReference>
<dbReference type="InterPro" id="IPR055060">
    <property type="entry name" value="ACOX_C_alpha1"/>
</dbReference>
<dbReference type="SUPFAM" id="SSF56645">
    <property type="entry name" value="Acyl-CoA dehydrogenase NM domain-like"/>
    <property type="match status" value="1"/>
</dbReference>
<evidence type="ECO:0000256" key="12">
    <source>
        <dbReference type="PIRSR" id="PIRSR000168-2"/>
    </source>
</evidence>
<dbReference type="InterPro" id="IPR012258">
    <property type="entry name" value="Acyl-CoA_oxidase"/>
</dbReference>
<dbReference type="InterPro" id="IPR002655">
    <property type="entry name" value="Acyl-CoA_oxidase_C"/>
</dbReference>
<dbReference type="InterPro" id="IPR046373">
    <property type="entry name" value="Acyl-CoA_Oxase/DH_mid-dom_sf"/>
</dbReference>
<evidence type="ECO:0000313" key="16">
    <source>
        <dbReference type="EMBL" id="KAK3870210.1"/>
    </source>
</evidence>
<evidence type="ECO:0000256" key="3">
    <source>
        <dbReference type="ARBA" id="ARBA00006288"/>
    </source>
</evidence>
<dbReference type="FunFam" id="1.20.140.10:FF:000007">
    <property type="entry name" value="Acyl-coenzyme A oxidase"/>
    <property type="match status" value="1"/>
</dbReference>
<evidence type="ECO:0000256" key="7">
    <source>
        <dbReference type="ARBA" id="ARBA00023002"/>
    </source>
</evidence>
<dbReference type="Pfam" id="PF22924">
    <property type="entry name" value="ACOX_C_alpha1"/>
    <property type="match status" value="1"/>
</dbReference>
<dbReference type="SUPFAM" id="SSF47203">
    <property type="entry name" value="Acyl-CoA dehydrogenase C-terminal domain-like"/>
    <property type="match status" value="2"/>
</dbReference>
<keyword evidence="5 10" id="KW-0274">FAD</keyword>
<dbReference type="PANTHER" id="PTHR10909:SF382">
    <property type="entry name" value="ACYL-COENZYME A OXIDASE"/>
    <property type="match status" value="1"/>
</dbReference>
<dbReference type="EMBL" id="JAWQEG010002704">
    <property type="protein sequence ID" value="KAK3870210.1"/>
    <property type="molecule type" value="Genomic_DNA"/>
</dbReference>
<evidence type="ECO:0000256" key="4">
    <source>
        <dbReference type="ARBA" id="ARBA00022630"/>
    </source>
</evidence>
<accession>A0AAE1F9Q0</accession>
<dbReference type="Pfam" id="PF02770">
    <property type="entry name" value="Acyl-CoA_dh_M"/>
    <property type="match status" value="1"/>
</dbReference>
<feature type="active site" description="Proton acceptor" evidence="11">
    <location>
        <position position="506"/>
    </location>
</feature>
<feature type="domain" description="Acyl-CoA oxidase C-terminal" evidence="13">
    <location>
        <begin position="559"/>
        <end position="680"/>
    </location>
</feature>
<comment type="cofactor">
    <cofactor evidence="1">
        <name>FAD</name>
        <dbReference type="ChEBI" id="CHEBI:57692"/>
    </cofactor>
</comment>
<evidence type="ECO:0000256" key="6">
    <source>
        <dbReference type="ARBA" id="ARBA00022832"/>
    </source>
</evidence>
<dbReference type="GO" id="GO:0005777">
    <property type="term" value="C:peroxisome"/>
    <property type="evidence" value="ECO:0007669"/>
    <property type="project" value="UniProtKB-SubCell"/>
</dbReference>
<sequence>MLVKLMVGRDQLSNLSSYRRQVKMMLRATSRCVARAAASQPLPNLNYQSTQVFRCGRSQQWQSTAAAAAAAAADRNQRVVSLDNKRPPQELRAAQTTHSFDVKSMTALLDHDNHDMRAKFREFMSEGVMKPQYSIGLAEEREVALARLKRICDAGFISVLDFIHNPLRIFAAHELAAVIDPAMTTKMTVQFNLFGGTVLKLGTERHHKKLLAGIDTLDDVGCFGLTELGYGNNAVEMETTAVYDKETDELVVNTPTTLAQKYWITNGAVHAKHVVVFAQLIVGNTNHGIHGILVPIRDENLKVMSNVRVEDMGHKMGLNGVDNAKLLFDNVRVPRENLLNKYSDITPEGEFTSSIKSSRARFLTVADQLLSGRVCIASMSMGGAKASLAIALRYSASRLTVGPKGKSDMSILQYQLQQRALLPLLARTYAINFGLDYVKGRWAFQAADGSEHPEVVTMCCVIKPLASWNLENVVSVSRERCGGQGYLSCNRFGVFGGLAHAAMTAEGDNCVLMQKVAKERLAVFKPVPTNSDITADPSSISYLHDLLGRRENVLFKTLGKNMVKAGKEGMFDTWMLQESDLVQGAARAFGERLISDQFGEVLKKCETSLRPVLTKLYHLYLLDVVEQNLVMFITTGLVTPDIATKTVETSRAVCKDLGPEALALCEAFAITDQMLSAPIALNWVDYNVGDNQGEL</sequence>
<name>A0AAE1F9Q0_PETCI</name>
<evidence type="ECO:0000313" key="17">
    <source>
        <dbReference type="Proteomes" id="UP001286313"/>
    </source>
</evidence>
<keyword evidence="17" id="KW-1185">Reference proteome</keyword>
<evidence type="ECO:0000256" key="5">
    <source>
        <dbReference type="ARBA" id="ARBA00022827"/>
    </source>
</evidence>
<evidence type="ECO:0000259" key="14">
    <source>
        <dbReference type="Pfam" id="PF02770"/>
    </source>
</evidence>
<evidence type="ECO:0000259" key="13">
    <source>
        <dbReference type="Pfam" id="PF01756"/>
    </source>
</evidence>
<evidence type="ECO:0000256" key="11">
    <source>
        <dbReference type="PIRSR" id="PIRSR000168-1"/>
    </source>
</evidence>
<dbReference type="GO" id="GO:0003997">
    <property type="term" value="F:acyl-CoA oxidase activity"/>
    <property type="evidence" value="ECO:0007669"/>
    <property type="project" value="InterPro"/>
</dbReference>
<protein>
    <recommendedName>
        <fullName evidence="10">Acyl-coenzyme A oxidase</fullName>
    </recommendedName>
</protein>
<comment type="subcellular location">
    <subcellularLocation>
        <location evidence="2">Peroxisome</location>
    </subcellularLocation>
</comment>
<evidence type="ECO:0000256" key="9">
    <source>
        <dbReference type="ARBA" id="ARBA00023140"/>
    </source>
</evidence>
<feature type="domain" description="Acyl-CoA oxidase C-alpha1" evidence="15">
    <location>
        <begin position="369"/>
        <end position="518"/>
    </location>
</feature>
<evidence type="ECO:0000256" key="2">
    <source>
        <dbReference type="ARBA" id="ARBA00004275"/>
    </source>
</evidence>
<dbReference type="InterPro" id="IPR036250">
    <property type="entry name" value="AcylCo_DH-like_C"/>
</dbReference>
<keyword evidence="7" id="KW-0560">Oxidoreductase</keyword>
<keyword evidence="9" id="KW-0576">Peroxisome</keyword>
<reference evidence="16" key="1">
    <citation type="submission" date="2023-10" db="EMBL/GenBank/DDBJ databases">
        <title>Genome assemblies of two species of porcelain crab, Petrolisthes cinctipes and Petrolisthes manimaculis (Anomura: Porcellanidae).</title>
        <authorList>
            <person name="Angst P."/>
        </authorList>
    </citation>
    <scope>NUCLEOTIDE SEQUENCE</scope>
    <source>
        <strain evidence="16">PB745_01</strain>
        <tissue evidence="16">Gill</tissue>
    </source>
</reference>
<dbReference type="Gene3D" id="2.40.110.10">
    <property type="entry name" value="Butyryl-CoA Dehydrogenase, subunit A, domain 2"/>
    <property type="match status" value="1"/>
</dbReference>
<dbReference type="Gene3D" id="1.20.140.10">
    <property type="entry name" value="Butyryl-CoA Dehydrogenase, subunit A, domain 3"/>
    <property type="match status" value="2"/>
</dbReference>
<keyword evidence="8" id="KW-0443">Lipid metabolism</keyword>
<feature type="domain" description="Acyl-CoA oxidase/dehydrogenase middle" evidence="14">
    <location>
        <begin position="222"/>
        <end position="331"/>
    </location>
</feature>
<dbReference type="InterPro" id="IPR006091">
    <property type="entry name" value="Acyl-CoA_Oxase/DH_mid-dom"/>
</dbReference>
<organism evidence="16 17">
    <name type="scientific">Petrolisthes cinctipes</name>
    <name type="common">Flat porcelain crab</name>
    <dbReference type="NCBI Taxonomy" id="88211"/>
    <lineage>
        <taxon>Eukaryota</taxon>
        <taxon>Metazoa</taxon>
        <taxon>Ecdysozoa</taxon>
        <taxon>Arthropoda</taxon>
        <taxon>Crustacea</taxon>
        <taxon>Multicrustacea</taxon>
        <taxon>Malacostraca</taxon>
        <taxon>Eumalacostraca</taxon>
        <taxon>Eucarida</taxon>
        <taxon>Decapoda</taxon>
        <taxon>Pleocyemata</taxon>
        <taxon>Anomura</taxon>
        <taxon>Galatheoidea</taxon>
        <taxon>Porcellanidae</taxon>
        <taxon>Petrolisthes</taxon>
    </lineage>
</organism>
<dbReference type="PANTHER" id="PTHR10909">
    <property type="entry name" value="ELECTRON TRANSPORT OXIDOREDUCTASE"/>
    <property type="match status" value="1"/>
</dbReference>
<dbReference type="GO" id="GO:0055088">
    <property type="term" value="P:lipid homeostasis"/>
    <property type="evidence" value="ECO:0007669"/>
    <property type="project" value="TreeGrafter"/>
</dbReference>
<keyword evidence="6" id="KW-0276">Fatty acid metabolism</keyword>
<evidence type="ECO:0000259" key="15">
    <source>
        <dbReference type="Pfam" id="PF22924"/>
    </source>
</evidence>
<dbReference type="GO" id="GO:0033540">
    <property type="term" value="P:fatty acid beta-oxidation using acyl-CoA oxidase"/>
    <property type="evidence" value="ECO:0007669"/>
    <property type="project" value="TreeGrafter"/>
</dbReference>
<dbReference type="FunFam" id="1.20.140.10:FF:000010">
    <property type="entry name" value="Acyl-coenzyme A oxidase"/>
    <property type="match status" value="1"/>
</dbReference>
<dbReference type="GO" id="GO:0071949">
    <property type="term" value="F:FAD binding"/>
    <property type="evidence" value="ECO:0007669"/>
    <property type="project" value="InterPro"/>
</dbReference>
<dbReference type="Pfam" id="PF01756">
    <property type="entry name" value="ACOX"/>
    <property type="match status" value="1"/>
</dbReference>
<evidence type="ECO:0000256" key="8">
    <source>
        <dbReference type="ARBA" id="ARBA00023098"/>
    </source>
</evidence>
<feature type="binding site" evidence="12">
    <location>
        <position position="226"/>
    </location>
    <ligand>
        <name>FAD</name>
        <dbReference type="ChEBI" id="CHEBI:57692"/>
    </ligand>
</feature>
<evidence type="ECO:0000256" key="10">
    <source>
        <dbReference type="PIRNR" id="PIRNR000168"/>
    </source>
</evidence>
<dbReference type="AlphaFoldDB" id="A0AAE1F9Q0"/>
<comment type="similarity">
    <text evidence="3 10">Belongs to the acyl-CoA oxidase family.</text>
</comment>
<gene>
    <name evidence="16" type="ORF">Pcinc_024537</name>
</gene>
<dbReference type="GO" id="GO:0005504">
    <property type="term" value="F:fatty acid binding"/>
    <property type="evidence" value="ECO:0007669"/>
    <property type="project" value="TreeGrafter"/>
</dbReference>
<comment type="caution">
    <text evidence="16">The sequence shown here is derived from an EMBL/GenBank/DDBJ whole genome shotgun (WGS) entry which is preliminary data.</text>
</comment>
<dbReference type="PIRSF" id="PIRSF000168">
    <property type="entry name" value="Acyl-CoA_oxidase"/>
    <property type="match status" value="1"/>
</dbReference>
<evidence type="ECO:0000256" key="1">
    <source>
        <dbReference type="ARBA" id="ARBA00001974"/>
    </source>
</evidence>
<dbReference type="FunFam" id="2.40.110.10:FF:000005">
    <property type="entry name" value="Acyl-coenzyme A oxidase"/>
    <property type="match status" value="1"/>
</dbReference>
<dbReference type="Proteomes" id="UP001286313">
    <property type="component" value="Unassembled WGS sequence"/>
</dbReference>
<proteinExistence type="inferred from homology"/>
<keyword evidence="4 10" id="KW-0285">Flavoprotein</keyword>